<evidence type="ECO:0000313" key="2">
    <source>
        <dbReference type="Proteomes" id="UP000319578"/>
    </source>
</evidence>
<protein>
    <submittedName>
        <fullName evidence="1">Uncharacterized protein</fullName>
    </submittedName>
</protein>
<gene>
    <name evidence="1" type="ORF">BRE01_32900</name>
</gene>
<accession>A0ABQ0TRT6</accession>
<name>A0ABQ0TRT6_9BACL</name>
<sequence length="91" mass="10397">MGCRDHLGNSFLLRAHFQICRFLVEIGNRKGKESNCRIANGCQENCEGQKTDEYLVDNQEMEEASTHRFDDQPDTDHRFFGVLSTTKQAAS</sequence>
<comment type="caution">
    <text evidence="1">The sequence shown here is derived from an EMBL/GenBank/DDBJ whole genome shotgun (WGS) entry which is preliminary data.</text>
</comment>
<proteinExistence type="predicted"/>
<dbReference type="Proteomes" id="UP000319578">
    <property type="component" value="Unassembled WGS sequence"/>
</dbReference>
<reference evidence="1 2" key="1">
    <citation type="submission" date="2019-06" db="EMBL/GenBank/DDBJ databases">
        <title>Whole genome shotgun sequence of Brevibacillus reuszeri NBRC 15719.</title>
        <authorList>
            <person name="Hosoyama A."/>
            <person name="Uohara A."/>
            <person name="Ohji S."/>
            <person name="Ichikawa N."/>
        </authorList>
    </citation>
    <scope>NUCLEOTIDE SEQUENCE [LARGE SCALE GENOMIC DNA]</scope>
    <source>
        <strain evidence="1 2">NBRC 15719</strain>
    </source>
</reference>
<evidence type="ECO:0000313" key="1">
    <source>
        <dbReference type="EMBL" id="GED69588.1"/>
    </source>
</evidence>
<organism evidence="1 2">
    <name type="scientific">Brevibacillus reuszeri</name>
    <dbReference type="NCBI Taxonomy" id="54915"/>
    <lineage>
        <taxon>Bacteria</taxon>
        <taxon>Bacillati</taxon>
        <taxon>Bacillota</taxon>
        <taxon>Bacilli</taxon>
        <taxon>Bacillales</taxon>
        <taxon>Paenibacillaceae</taxon>
        <taxon>Brevibacillus</taxon>
    </lineage>
</organism>
<dbReference type="EMBL" id="BJON01000013">
    <property type="protein sequence ID" value="GED69588.1"/>
    <property type="molecule type" value="Genomic_DNA"/>
</dbReference>
<keyword evidence="2" id="KW-1185">Reference proteome</keyword>